<keyword evidence="3" id="KW-1185">Reference proteome</keyword>
<dbReference type="Pfam" id="PF12670">
    <property type="entry name" value="DUF3792"/>
    <property type="match status" value="1"/>
</dbReference>
<gene>
    <name evidence="2" type="ORF">H0486_03970</name>
</gene>
<dbReference type="RefSeq" id="WP_228351766.1">
    <property type="nucleotide sequence ID" value="NZ_JACEGA010000001.1"/>
</dbReference>
<sequence length="124" mass="13752">MEKAFRQNTKMFALLKGLLFSYIITAFILLLLSFLMLKLDLSSTVISGGIIFTYIVSSFIGGFIVGKKVEQRKFIWGLFMGIAYFIIIMLVSLMMNRVSPLPLGSLLTTFIICGMSGMLGGMIS</sequence>
<dbReference type="AlphaFoldDB" id="A0A839JZX4"/>
<keyword evidence="1" id="KW-1133">Transmembrane helix</keyword>
<keyword evidence="1" id="KW-0472">Membrane</keyword>
<evidence type="ECO:0000313" key="2">
    <source>
        <dbReference type="EMBL" id="MBB2182031.1"/>
    </source>
</evidence>
<reference evidence="2 3" key="1">
    <citation type="submission" date="2020-07" db="EMBL/GenBank/DDBJ databases">
        <title>Characterization and genome sequencing of isolate MD1, a novel member within the family Lachnospiraceae.</title>
        <authorList>
            <person name="Rettenmaier R."/>
            <person name="Di Bello L."/>
            <person name="Zinser C."/>
            <person name="Scheitz K."/>
            <person name="Liebl W."/>
            <person name="Zverlov V."/>
        </authorList>
    </citation>
    <scope>NUCLEOTIDE SEQUENCE [LARGE SCALE GENOMIC DNA]</scope>
    <source>
        <strain evidence="2 3">MD1</strain>
    </source>
</reference>
<evidence type="ECO:0000313" key="3">
    <source>
        <dbReference type="Proteomes" id="UP000574276"/>
    </source>
</evidence>
<dbReference type="InterPro" id="IPR023804">
    <property type="entry name" value="DUF3792_TM"/>
</dbReference>
<dbReference type="Proteomes" id="UP000574276">
    <property type="component" value="Unassembled WGS sequence"/>
</dbReference>
<feature type="transmembrane region" description="Helical" evidence="1">
    <location>
        <begin position="43"/>
        <end position="65"/>
    </location>
</feature>
<comment type="caution">
    <text evidence="2">The sequence shown here is derived from an EMBL/GenBank/DDBJ whole genome shotgun (WGS) entry which is preliminary data.</text>
</comment>
<accession>A0A839JZX4</accession>
<feature type="transmembrane region" description="Helical" evidence="1">
    <location>
        <begin position="101"/>
        <end position="123"/>
    </location>
</feature>
<dbReference type="EMBL" id="JACEGA010000001">
    <property type="protein sequence ID" value="MBB2182031.1"/>
    <property type="molecule type" value="Genomic_DNA"/>
</dbReference>
<protein>
    <submittedName>
        <fullName evidence="2">TIGR04086 family membrane protein</fullName>
    </submittedName>
</protein>
<name>A0A839JZX4_9FIRM</name>
<proteinExistence type="predicted"/>
<dbReference type="NCBIfam" id="TIGR04086">
    <property type="entry name" value="TIGR04086_membr"/>
    <property type="match status" value="1"/>
</dbReference>
<feature type="transmembrane region" description="Helical" evidence="1">
    <location>
        <begin position="74"/>
        <end position="95"/>
    </location>
</feature>
<evidence type="ECO:0000256" key="1">
    <source>
        <dbReference type="SAM" id="Phobius"/>
    </source>
</evidence>
<keyword evidence="1" id="KW-0812">Transmembrane</keyword>
<organism evidence="2 3">
    <name type="scientific">Variimorphobacter saccharofermentans</name>
    <dbReference type="NCBI Taxonomy" id="2755051"/>
    <lineage>
        <taxon>Bacteria</taxon>
        <taxon>Bacillati</taxon>
        <taxon>Bacillota</taxon>
        <taxon>Clostridia</taxon>
        <taxon>Lachnospirales</taxon>
        <taxon>Lachnospiraceae</taxon>
        <taxon>Variimorphobacter</taxon>
    </lineage>
</organism>
<feature type="transmembrane region" description="Helical" evidence="1">
    <location>
        <begin position="12"/>
        <end position="37"/>
    </location>
</feature>